<organism evidence="1">
    <name type="scientific">Vibrio cholerae</name>
    <dbReference type="NCBI Taxonomy" id="666"/>
    <lineage>
        <taxon>Bacteria</taxon>
        <taxon>Pseudomonadati</taxon>
        <taxon>Pseudomonadota</taxon>
        <taxon>Gammaproteobacteria</taxon>
        <taxon>Vibrionales</taxon>
        <taxon>Vibrionaceae</taxon>
        <taxon>Vibrio</taxon>
    </lineage>
</organism>
<evidence type="ECO:0008006" key="2">
    <source>
        <dbReference type="Google" id="ProtNLM"/>
    </source>
</evidence>
<name>A0A0A7DSG0_VIBCL</name>
<reference evidence="1" key="1">
    <citation type="journal article" date="2015" name="Int. J. Antimicrob. Agents">
        <title>IncA/C plasmids harboured in serious multidrug-resistant Vibrio cholerae serogroup O139 strains in China.</title>
        <authorList>
            <person name="Wang R."/>
            <person name="Yu D."/>
            <person name="Zhu L."/>
            <person name="Li J."/>
            <person name="Yue J."/>
            <person name="Kan B."/>
        </authorList>
    </citation>
    <scope>NUCLEOTIDE SEQUENCE</scope>
    <source>
        <strain evidence="1">ICDC-1447</strain>
        <plasmid evidence="1">pVC1447</plasmid>
    </source>
</reference>
<geneLocation type="plasmid" evidence="1">
    <name>pVC1447</name>
</geneLocation>
<dbReference type="EMBL" id="KM083064">
    <property type="protein sequence ID" value="AIW55828.1"/>
    <property type="molecule type" value="Genomic_DNA"/>
</dbReference>
<accession>A0A0A7DSG0</accession>
<dbReference type="AlphaFoldDB" id="A0A0A7DSG0"/>
<keyword evidence="1" id="KW-0614">Plasmid</keyword>
<proteinExistence type="predicted"/>
<protein>
    <recommendedName>
        <fullName evidence="2">Replication initiator protein</fullName>
    </recommendedName>
</protein>
<sequence length="76" mass="8122">MIHIGEEGAQKTDTSNLQGNAQTVVITSAFSDKFLVCFIKVKISCQLKLIRFTGESAIAFSLLSGQKVNGHIGLPA</sequence>
<evidence type="ECO:0000313" key="1">
    <source>
        <dbReference type="EMBL" id="AIW55828.1"/>
    </source>
</evidence>